<dbReference type="FunCoup" id="A0A6P8ICA3">
    <property type="interactions" value="1055"/>
</dbReference>
<evidence type="ECO:0000256" key="8">
    <source>
        <dbReference type="ARBA" id="ARBA00026106"/>
    </source>
</evidence>
<dbReference type="EC" id="2.6.1.2" evidence="8"/>
<dbReference type="InterPro" id="IPR015424">
    <property type="entry name" value="PyrdxlP-dep_Trfase"/>
</dbReference>
<evidence type="ECO:0000256" key="3">
    <source>
        <dbReference type="ARBA" id="ARBA00022576"/>
    </source>
</evidence>
<dbReference type="Proteomes" id="UP000515163">
    <property type="component" value="Unplaced"/>
</dbReference>
<dbReference type="GO" id="GO:0042853">
    <property type="term" value="P:L-alanine catabolic process"/>
    <property type="evidence" value="ECO:0007669"/>
    <property type="project" value="UniProtKB-UniPathway"/>
</dbReference>
<evidence type="ECO:0000256" key="2">
    <source>
        <dbReference type="ARBA" id="ARBA00011738"/>
    </source>
</evidence>
<dbReference type="AlphaFoldDB" id="A0A6P8ICA3"/>
<evidence type="ECO:0000313" key="12">
    <source>
        <dbReference type="RefSeq" id="XP_031565136.1"/>
    </source>
</evidence>
<comment type="similarity">
    <text evidence="7">Belongs to the class-I pyridoxal-phosphate-dependent aminotransferase family. Alanine aminotransferase subfamily.</text>
</comment>
<keyword evidence="4" id="KW-0808">Transferase</keyword>
<comment type="cofactor">
    <cofactor evidence="1">
        <name>pyridoxal 5'-phosphate</name>
        <dbReference type="ChEBI" id="CHEBI:597326"/>
    </cofactor>
</comment>
<dbReference type="UniPathway" id="UPA00528">
    <property type="reaction ID" value="UER00586"/>
</dbReference>
<comment type="pathway">
    <text evidence="6">Amino-acid degradation; L-alanine degradation via transaminase pathway; pyruvate from L-alanine: step 1/1.</text>
</comment>
<dbReference type="CDD" id="cd00609">
    <property type="entry name" value="AAT_like"/>
    <property type="match status" value="1"/>
</dbReference>
<keyword evidence="11" id="KW-1185">Reference proteome</keyword>
<evidence type="ECO:0000256" key="5">
    <source>
        <dbReference type="ARBA" id="ARBA00022898"/>
    </source>
</evidence>
<comment type="subunit">
    <text evidence="2">Homodimer.</text>
</comment>
<dbReference type="InterPro" id="IPR045088">
    <property type="entry name" value="ALAT1/2-like"/>
</dbReference>
<dbReference type="PANTHER" id="PTHR11751:SF29">
    <property type="entry name" value="ALANINE TRANSAMINASE"/>
    <property type="match status" value="1"/>
</dbReference>
<feature type="domain" description="Aminotransferase class I/classII large" evidence="10">
    <location>
        <begin position="138"/>
        <end position="489"/>
    </location>
</feature>
<dbReference type="FunFam" id="1.10.287.1970:FF:000001">
    <property type="entry name" value="Alanine aminotransferase 2"/>
    <property type="match status" value="1"/>
</dbReference>
<protein>
    <recommendedName>
        <fullName evidence="8">alanine transaminase</fullName>
        <ecNumber evidence="8">2.6.1.2</ecNumber>
    </recommendedName>
</protein>
<dbReference type="Pfam" id="PF00155">
    <property type="entry name" value="Aminotran_1_2"/>
    <property type="match status" value="1"/>
</dbReference>
<evidence type="ECO:0000256" key="1">
    <source>
        <dbReference type="ARBA" id="ARBA00001933"/>
    </source>
</evidence>
<dbReference type="GeneID" id="116300404"/>
<dbReference type="Gene3D" id="3.90.1150.10">
    <property type="entry name" value="Aspartate Aminotransferase, domain 1"/>
    <property type="match status" value="1"/>
</dbReference>
<evidence type="ECO:0000256" key="7">
    <source>
        <dbReference type="ARBA" id="ARBA00025785"/>
    </source>
</evidence>
<evidence type="ECO:0000256" key="4">
    <source>
        <dbReference type="ARBA" id="ARBA00022679"/>
    </source>
</evidence>
<dbReference type="GO" id="GO:0030170">
    <property type="term" value="F:pyridoxal phosphate binding"/>
    <property type="evidence" value="ECO:0007669"/>
    <property type="project" value="InterPro"/>
</dbReference>
<dbReference type="InterPro" id="IPR015422">
    <property type="entry name" value="PyrdxlP-dep_Trfase_small"/>
</dbReference>
<dbReference type="InterPro" id="IPR004839">
    <property type="entry name" value="Aminotransferase_I/II_large"/>
</dbReference>
<dbReference type="Gene3D" id="3.40.640.10">
    <property type="entry name" value="Type I PLP-dependent aspartate aminotransferase-like (Major domain)"/>
    <property type="match status" value="1"/>
</dbReference>
<dbReference type="SUPFAM" id="SSF53383">
    <property type="entry name" value="PLP-dependent transferases"/>
    <property type="match status" value="1"/>
</dbReference>
<organism evidence="11 12">
    <name type="scientific">Actinia tenebrosa</name>
    <name type="common">Australian red waratah sea anemone</name>
    <dbReference type="NCBI Taxonomy" id="6105"/>
    <lineage>
        <taxon>Eukaryota</taxon>
        <taxon>Metazoa</taxon>
        <taxon>Cnidaria</taxon>
        <taxon>Anthozoa</taxon>
        <taxon>Hexacorallia</taxon>
        <taxon>Actiniaria</taxon>
        <taxon>Actiniidae</taxon>
        <taxon>Actinia</taxon>
    </lineage>
</organism>
<reference evidence="12" key="1">
    <citation type="submission" date="2025-08" db="UniProtKB">
        <authorList>
            <consortium name="RefSeq"/>
        </authorList>
    </citation>
    <scope>IDENTIFICATION</scope>
    <source>
        <tissue evidence="12">Tentacle</tissue>
    </source>
</reference>
<evidence type="ECO:0000259" key="10">
    <source>
        <dbReference type="Pfam" id="PF00155"/>
    </source>
</evidence>
<dbReference type="GO" id="GO:0004021">
    <property type="term" value="F:L-alanine:2-oxoglutarate aminotransferase activity"/>
    <property type="evidence" value="ECO:0007669"/>
    <property type="project" value="UniProtKB-EC"/>
</dbReference>
<keyword evidence="5" id="KW-0663">Pyridoxal phosphate</keyword>
<keyword evidence="3" id="KW-0032">Aminotransferase</keyword>
<dbReference type="Gene3D" id="1.10.287.1970">
    <property type="match status" value="1"/>
</dbReference>
<dbReference type="FunFam" id="3.90.1150.10:FF:000010">
    <property type="entry name" value="Alanine aminotransferase 2"/>
    <property type="match status" value="1"/>
</dbReference>
<dbReference type="OrthoDB" id="1732682at2759"/>
<name>A0A6P8ICA3_ACTTE</name>
<gene>
    <name evidence="12" type="primary">LOC116300404</name>
</gene>
<comment type="catalytic activity">
    <reaction evidence="9">
        <text>L-alanine + 2-oxoglutarate = pyruvate + L-glutamate</text>
        <dbReference type="Rhea" id="RHEA:19453"/>
        <dbReference type="ChEBI" id="CHEBI:15361"/>
        <dbReference type="ChEBI" id="CHEBI:16810"/>
        <dbReference type="ChEBI" id="CHEBI:29985"/>
        <dbReference type="ChEBI" id="CHEBI:57972"/>
        <dbReference type="EC" id="2.6.1.2"/>
    </reaction>
</comment>
<dbReference type="InParanoid" id="A0A6P8ICA3"/>
<dbReference type="PANTHER" id="PTHR11751">
    <property type="entry name" value="ALANINE AMINOTRANSFERASE"/>
    <property type="match status" value="1"/>
</dbReference>
<evidence type="ECO:0000256" key="9">
    <source>
        <dbReference type="ARBA" id="ARBA00047412"/>
    </source>
</evidence>
<evidence type="ECO:0000256" key="6">
    <source>
        <dbReference type="ARBA" id="ARBA00025708"/>
    </source>
</evidence>
<proteinExistence type="inferred from homology"/>
<accession>A0A6P8ICA3</accession>
<sequence length="515" mass="57611">MNVTRVSRVLSKRTLLMSSAFPRFFSVTNGNGRLESSKVLTGGSMNPFVKQIEYAVRGAIVIRASEIEKELKEGQSKPFDHVVKANIGDAHALGMKPLTFPRQVISMCVNPELLDDPRFPADAKDRARRILNGTGGFSMGAYSDSAGLEVIRKDVAKFIENRDGYPANYKDIYLTSGASEGIRSILKLLQTSVNQGKERAGVMIPIPQYPLYSASLSELNSYQINYFLDEDNSWALDTDELKRAIDAARSQCVPRALCVINPGNPTGQVLSYENIQSIIRFCKQEKLVMLADEVYQANIYAEDSKFHSFKKVLRDMGPEFEHMELISFHSTSKGFLGECGFRGGYMEVVGLDPEVRFHLNKMLTAKLCPSVVGQAMMGCLVNPPQPGEESYESFTQQKTAVLQSFKERAKLVQDTFNSVEGFHCNEVMGAMYSFPKIDMPHKAIIEAKARGLHPDSFYAMQLLEETGLCVVPGNGFGQREGTFHIRLTILPPIDALKPLFERFKAFHKKFLDKYK</sequence>
<dbReference type="InterPro" id="IPR015421">
    <property type="entry name" value="PyrdxlP-dep_Trfase_major"/>
</dbReference>
<dbReference type="RefSeq" id="XP_031565136.1">
    <property type="nucleotide sequence ID" value="XM_031709276.1"/>
</dbReference>
<evidence type="ECO:0000313" key="11">
    <source>
        <dbReference type="Proteomes" id="UP000515163"/>
    </source>
</evidence>
<dbReference type="KEGG" id="aten:116300404"/>
<dbReference type="FunFam" id="3.40.640.10:FF:000012">
    <property type="entry name" value="alanine aminotransferase 2"/>
    <property type="match status" value="1"/>
</dbReference>